<sequence>MGSRAETPSTHTNGINGDDMIPKSEPQQPEASYESSLSTPDPDGEPLAGPDVPIPKPKRKGGRKPIYATSEERKQRNRQAQAAFRERRTEYIKQLESTIKQNEETLQTLHQSHRSAADECLMLRYKNSLLERILLEKGIDVQSELRMKSFNQRPGPAQMNQPPMARSIGPAHAIGRRKIAIAPKGEPYRENGYIMRSPQLQPTPPSRLSSPSTTKSPAYGMQSEISPAGVEMHGHHPSMSHSRPPLLPHPSGYGNAPGHTLMGMTGNGNMMDDVGQAQPIIPSPASTMNQSRVPAQYYLPPFQKHYAQLDQEYDAAHNDMVDEDTHHYGLSDANNGSNNSHYHHHTYQASHPQHPHQKPPTEQHSDGQHSSPIAESGPGHGLGGSRYEGSAMHSPHLHHPHAQQQQHLHLPLPHTSHPATGGGGGGGGGGAHTSEPFGGNHGLRVNANGHAHGPFFEHFDPVLDSDPFGLTGNLHFQAPFGYHHQQHQQHHAESAAHGHAHHNSGVQQQRQ</sequence>
<accession>A0A168A4J3</accession>
<reference evidence="5 6" key="1">
    <citation type="journal article" date="2016" name="Genome Biol. Evol.">
        <title>Divergent and convergent evolution of fungal pathogenicity.</title>
        <authorList>
            <person name="Shang Y."/>
            <person name="Xiao G."/>
            <person name="Zheng P."/>
            <person name="Cen K."/>
            <person name="Zhan S."/>
            <person name="Wang C."/>
        </authorList>
    </citation>
    <scope>NUCLEOTIDE SEQUENCE [LARGE SCALE GENOMIC DNA]</scope>
    <source>
        <strain evidence="5 6">ARSEF 7405</strain>
    </source>
</reference>
<evidence type="ECO:0000256" key="1">
    <source>
        <dbReference type="ARBA" id="ARBA00004123"/>
    </source>
</evidence>
<organism evidence="5 6">
    <name type="scientific">Ascosphaera apis ARSEF 7405</name>
    <dbReference type="NCBI Taxonomy" id="392613"/>
    <lineage>
        <taxon>Eukaryota</taxon>
        <taxon>Fungi</taxon>
        <taxon>Dikarya</taxon>
        <taxon>Ascomycota</taxon>
        <taxon>Pezizomycotina</taxon>
        <taxon>Eurotiomycetes</taxon>
        <taxon>Eurotiomycetidae</taxon>
        <taxon>Onygenales</taxon>
        <taxon>Ascosphaeraceae</taxon>
        <taxon>Ascosphaera</taxon>
    </lineage>
</organism>
<feature type="region of interest" description="Disordered" evidence="3">
    <location>
        <begin position="1"/>
        <end position="84"/>
    </location>
</feature>
<dbReference type="SUPFAM" id="SSF57959">
    <property type="entry name" value="Leucine zipper domain"/>
    <property type="match status" value="1"/>
</dbReference>
<dbReference type="PANTHER" id="PTHR40621:SF9">
    <property type="entry name" value="MEAB PROTEIN"/>
    <property type="match status" value="1"/>
</dbReference>
<dbReference type="GO" id="GO:0090575">
    <property type="term" value="C:RNA polymerase II transcription regulator complex"/>
    <property type="evidence" value="ECO:0007669"/>
    <property type="project" value="TreeGrafter"/>
</dbReference>
<dbReference type="EMBL" id="AZGZ01000008">
    <property type="protein sequence ID" value="KZZ93459.1"/>
    <property type="molecule type" value="Genomic_DNA"/>
</dbReference>
<dbReference type="VEuPathDB" id="FungiDB:AAP_02251"/>
<feature type="compositionally biased region" description="Gly residues" evidence="3">
    <location>
        <begin position="420"/>
        <end position="431"/>
    </location>
</feature>
<dbReference type="GO" id="GO:0001228">
    <property type="term" value="F:DNA-binding transcription activator activity, RNA polymerase II-specific"/>
    <property type="evidence" value="ECO:0007669"/>
    <property type="project" value="TreeGrafter"/>
</dbReference>
<feature type="region of interest" description="Disordered" evidence="3">
    <location>
        <begin position="483"/>
        <end position="511"/>
    </location>
</feature>
<feature type="region of interest" description="Disordered" evidence="3">
    <location>
        <begin position="325"/>
        <end position="445"/>
    </location>
</feature>
<keyword evidence="2" id="KW-0539">Nucleus</keyword>
<proteinExistence type="predicted"/>
<dbReference type="PANTHER" id="PTHR40621">
    <property type="entry name" value="TRANSCRIPTION FACTOR KAPC-RELATED"/>
    <property type="match status" value="1"/>
</dbReference>
<feature type="compositionally biased region" description="Polar residues" evidence="3">
    <location>
        <begin position="1"/>
        <end position="15"/>
    </location>
</feature>
<dbReference type="GO" id="GO:0000976">
    <property type="term" value="F:transcription cis-regulatory region binding"/>
    <property type="evidence" value="ECO:0007669"/>
    <property type="project" value="InterPro"/>
</dbReference>
<feature type="region of interest" description="Disordered" evidence="3">
    <location>
        <begin position="195"/>
        <end position="221"/>
    </location>
</feature>
<comment type="caution">
    <text evidence="5">The sequence shown here is derived from an EMBL/GenBank/DDBJ whole genome shotgun (WGS) entry which is preliminary data.</text>
</comment>
<dbReference type="InterPro" id="IPR050936">
    <property type="entry name" value="AP-1-like"/>
</dbReference>
<dbReference type="AlphaFoldDB" id="A0A168A4J3"/>
<feature type="domain" description="BZIP" evidence="4">
    <location>
        <begin position="73"/>
        <end position="87"/>
    </location>
</feature>
<dbReference type="InterPro" id="IPR046347">
    <property type="entry name" value="bZIP_sf"/>
</dbReference>
<comment type="subcellular location">
    <subcellularLocation>
        <location evidence="1">Nucleus</location>
    </subcellularLocation>
</comment>
<evidence type="ECO:0000256" key="2">
    <source>
        <dbReference type="ARBA" id="ARBA00023242"/>
    </source>
</evidence>
<feature type="compositionally biased region" description="Polar residues" evidence="3">
    <location>
        <begin position="25"/>
        <end position="39"/>
    </location>
</feature>
<evidence type="ECO:0000256" key="3">
    <source>
        <dbReference type="SAM" id="MobiDB-lite"/>
    </source>
</evidence>
<dbReference type="Gene3D" id="1.20.5.170">
    <property type="match status" value="1"/>
</dbReference>
<dbReference type="PROSITE" id="PS00036">
    <property type="entry name" value="BZIP_BASIC"/>
    <property type="match status" value="1"/>
</dbReference>
<evidence type="ECO:0000259" key="4">
    <source>
        <dbReference type="PROSITE" id="PS00036"/>
    </source>
</evidence>
<dbReference type="InterPro" id="IPR004827">
    <property type="entry name" value="bZIP"/>
</dbReference>
<name>A0A168A4J3_9EURO</name>
<feature type="compositionally biased region" description="Low complexity" evidence="3">
    <location>
        <begin position="196"/>
        <end position="217"/>
    </location>
</feature>
<dbReference type="Proteomes" id="UP000242877">
    <property type="component" value="Unassembled WGS sequence"/>
</dbReference>
<dbReference type="CDD" id="cd14688">
    <property type="entry name" value="bZIP_YAP"/>
    <property type="match status" value="1"/>
</dbReference>
<protein>
    <submittedName>
        <fullName evidence="5">BZIP transcription factor, bZIP-1</fullName>
    </submittedName>
</protein>
<dbReference type="OrthoDB" id="2285533at2759"/>
<evidence type="ECO:0000313" key="5">
    <source>
        <dbReference type="EMBL" id="KZZ93459.1"/>
    </source>
</evidence>
<feature type="compositionally biased region" description="Low complexity" evidence="3">
    <location>
        <begin position="402"/>
        <end position="419"/>
    </location>
</feature>
<gene>
    <name evidence="5" type="ORF">AAP_02251</name>
</gene>
<evidence type="ECO:0000313" key="6">
    <source>
        <dbReference type="Proteomes" id="UP000242877"/>
    </source>
</evidence>
<keyword evidence="6" id="KW-1185">Reference proteome</keyword>